<dbReference type="KEGG" id="cdes:C0J27_04685"/>
<name>A0A345ZCI3_9BACT</name>
<keyword evidence="3" id="KW-1185">Reference proteome</keyword>
<accession>A0A345ZCI3</accession>
<protein>
    <submittedName>
        <fullName evidence="2">Uncharacterized protein</fullName>
    </submittedName>
</protein>
<feature type="chain" id="PRO_5016642165" evidence="1">
    <location>
        <begin position="23"/>
        <end position="180"/>
    </location>
</feature>
<dbReference type="Proteomes" id="UP000254834">
    <property type="component" value="Chromosome"/>
</dbReference>
<reference evidence="2 3" key="1">
    <citation type="submission" date="2017-12" db="EMBL/GenBank/DDBJ databases">
        <title>Chromulinavorax destructans is a abundant pathogen of dominant heterotrophic picoflagllates.</title>
        <authorList>
            <person name="Deeg C.M."/>
            <person name="Zimmer M."/>
            <person name="Suttle C.A."/>
        </authorList>
    </citation>
    <scope>NUCLEOTIDE SEQUENCE [LARGE SCALE GENOMIC DNA]</scope>
    <source>
        <strain evidence="2 3">SeV1</strain>
    </source>
</reference>
<proteinExistence type="predicted"/>
<evidence type="ECO:0000313" key="2">
    <source>
        <dbReference type="EMBL" id="AXK61000.1"/>
    </source>
</evidence>
<gene>
    <name evidence="2" type="ORF">C0J27_04685</name>
</gene>
<dbReference type="AlphaFoldDB" id="A0A345ZCI3"/>
<evidence type="ECO:0000313" key="3">
    <source>
        <dbReference type="Proteomes" id="UP000254834"/>
    </source>
</evidence>
<organism evidence="2 3">
    <name type="scientific">Candidatus Chromulinivorax destructor</name>
    <dbReference type="NCBI Taxonomy" id="2066483"/>
    <lineage>
        <taxon>Bacteria</taxon>
        <taxon>Candidatus Babelota</taxon>
        <taxon>Candidatus Babeliae</taxon>
        <taxon>Candidatus Babeliales</taxon>
        <taxon>Candidatus Chromulinivoraceae</taxon>
        <taxon>Candidatus Chromulinivorax</taxon>
    </lineage>
</organism>
<dbReference type="EMBL" id="CP025544">
    <property type="protein sequence ID" value="AXK61000.1"/>
    <property type="molecule type" value="Genomic_DNA"/>
</dbReference>
<sequence length="180" mass="20193">MKNTNFNRLLMVLMMSASVASARVAQVQEVTVTETSSPVVSKKLYPLGLESHYQIEEIDNGPEYVITEVDKAHYREEAAPVDFTIEAPSAVRVGENPNAPLMGQIDVAMDKLKNMKRIEDAKDLSLVVFELEMANHEIQSLPILEGNPKEYDRAVIRAEKRLRAAEHAYRKATHGSRSKN</sequence>
<keyword evidence="1" id="KW-0732">Signal</keyword>
<evidence type="ECO:0000256" key="1">
    <source>
        <dbReference type="SAM" id="SignalP"/>
    </source>
</evidence>
<feature type="signal peptide" evidence="1">
    <location>
        <begin position="1"/>
        <end position="22"/>
    </location>
</feature>
<dbReference type="RefSeq" id="WP_115586015.1">
    <property type="nucleotide sequence ID" value="NZ_CP025544.1"/>
</dbReference>